<dbReference type="Pfam" id="PF13508">
    <property type="entry name" value="Acetyltransf_7"/>
    <property type="match status" value="1"/>
</dbReference>
<dbReference type="AlphaFoldDB" id="A0AA42I677"/>
<dbReference type="GO" id="GO:0016747">
    <property type="term" value="F:acyltransferase activity, transferring groups other than amino-acyl groups"/>
    <property type="evidence" value="ECO:0007669"/>
    <property type="project" value="InterPro"/>
</dbReference>
<feature type="domain" description="N-acetyltransferase" evidence="1">
    <location>
        <begin position="3"/>
        <end position="150"/>
    </location>
</feature>
<evidence type="ECO:0000313" key="2">
    <source>
        <dbReference type="EMBL" id="MDH0563298.1"/>
    </source>
</evidence>
<proteinExistence type="predicted"/>
<dbReference type="CDD" id="cd04301">
    <property type="entry name" value="NAT_SF"/>
    <property type="match status" value="1"/>
</dbReference>
<dbReference type="EMBL" id="JAOEEO010000001">
    <property type="protein sequence ID" value="MDH0563298.1"/>
    <property type="molecule type" value="Genomic_DNA"/>
</dbReference>
<dbReference type="Gene3D" id="3.40.630.30">
    <property type="match status" value="1"/>
</dbReference>
<dbReference type="SUPFAM" id="SSF55729">
    <property type="entry name" value="Acyl-CoA N-acyltransferases (Nat)"/>
    <property type="match status" value="1"/>
</dbReference>
<evidence type="ECO:0000313" key="3">
    <source>
        <dbReference type="Proteomes" id="UP001159329"/>
    </source>
</evidence>
<gene>
    <name evidence="2" type="ORF">N7644_06290</name>
</gene>
<protein>
    <submittedName>
        <fullName evidence="2">N-acetyltransferase</fullName>
    </submittedName>
</protein>
<dbReference type="PROSITE" id="PS51186">
    <property type="entry name" value="GNAT"/>
    <property type="match status" value="1"/>
</dbReference>
<dbReference type="PANTHER" id="PTHR43617">
    <property type="entry name" value="L-AMINO ACID N-ACETYLTRANSFERASE"/>
    <property type="match status" value="1"/>
</dbReference>
<sequence length="168" mass="18407">MNISIRNEQPSDIPHIFKLTQAAFKDIEYSSHTEQFIVNALRNSQQLTVSLVAEYEGQIIGHIAFSPVSISDGTTDWYGLGPVSVQPEFQNQGIGSQLIHAGLDKLKTLKAAGCVLLGDPDYYARFGFKAKPELVLQGVPAEYFQILSFTGKMPHGDVVYAEAFNATA</sequence>
<organism evidence="2 3">
    <name type="scientific">Acinetobacter courvalinii</name>
    <dbReference type="NCBI Taxonomy" id="280147"/>
    <lineage>
        <taxon>Bacteria</taxon>
        <taxon>Pseudomonadati</taxon>
        <taxon>Pseudomonadota</taxon>
        <taxon>Gammaproteobacteria</taxon>
        <taxon>Moraxellales</taxon>
        <taxon>Moraxellaceae</taxon>
        <taxon>Acinetobacter</taxon>
    </lineage>
</organism>
<reference evidence="2" key="1">
    <citation type="submission" date="2022-09" db="EMBL/GenBank/DDBJ databases">
        <title>Intensive care unit water sources are persistently colonized with multi-drug resistant bacteria and are the site of extensive horizontal gene transfer of antibiotic resistance genes.</title>
        <authorList>
            <person name="Diorio-Toth L."/>
        </authorList>
    </citation>
    <scope>NUCLEOTIDE SEQUENCE</scope>
    <source>
        <strain evidence="2">GD04005</strain>
    </source>
</reference>
<dbReference type="PANTHER" id="PTHR43617:SF2">
    <property type="entry name" value="UPF0039 PROTEIN SLL0451"/>
    <property type="match status" value="1"/>
</dbReference>
<dbReference type="RefSeq" id="WP_279694827.1">
    <property type="nucleotide sequence ID" value="NZ_JAOEEO010000001.1"/>
</dbReference>
<comment type="caution">
    <text evidence="2">The sequence shown here is derived from an EMBL/GenBank/DDBJ whole genome shotgun (WGS) entry which is preliminary data.</text>
</comment>
<dbReference type="InterPro" id="IPR000182">
    <property type="entry name" value="GNAT_dom"/>
</dbReference>
<evidence type="ECO:0000259" key="1">
    <source>
        <dbReference type="PROSITE" id="PS51186"/>
    </source>
</evidence>
<accession>A0AA42I677</accession>
<dbReference type="Proteomes" id="UP001159329">
    <property type="component" value="Unassembled WGS sequence"/>
</dbReference>
<dbReference type="InterPro" id="IPR016181">
    <property type="entry name" value="Acyl_CoA_acyltransferase"/>
</dbReference>
<name>A0AA42I677_9GAMM</name>
<dbReference type="InterPro" id="IPR050276">
    <property type="entry name" value="MshD_Acetyltransferase"/>
</dbReference>